<gene>
    <name evidence="2" type="ORF">UY22_C0001G0001</name>
</gene>
<dbReference type="EMBL" id="LCPE01000001">
    <property type="protein sequence ID" value="KKU95057.1"/>
    <property type="molecule type" value="Genomic_DNA"/>
</dbReference>
<keyword evidence="1" id="KW-0472">Membrane</keyword>
<keyword evidence="1" id="KW-0812">Transmembrane</keyword>
<evidence type="ECO:0000313" key="3">
    <source>
        <dbReference type="Proteomes" id="UP000034877"/>
    </source>
</evidence>
<organism evidence="2 3">
    <name type="scientific">Candidatus Amesbacteria bacterium GW2011_GWC1_48_10</name>
    <dbReference type="NCBI Taxonomy" id="1618365"/>
    <lineage>
        <taxon>Bacteria</taxon>
        <taxon>Candidatus Amesiibacteriota</taxon>
    </lineage>
</organism>
<feature type="non-terminal residue" evidence="2">
    <location>
        <position position="38"/>
    </location>
</feature>
<proteinExistence type="predicted"/>
<comment type="caution">
    <text evidence="2">The sequence shown here is derived from an EMBL/GenBank/DDBJ whole genome shotgun (WGS) entry which is preliminary data.</text>
</comment>
<protein>
    <submittedName>
        <fullName evidence="2">Uncharacterized protein</fullName>
    </submittedName>
</protein>
<keyword evidence="1" id="KW-1133">Transmembrane helix</keyword>
<accession>A0A0G1ULJ1</accession>
<feature type="transmembrane region" description="Helical" evidence="1">
    <location>
        <begin position="16"/>
        <end position="37"/>
    </location>
</feature>
<name>A0A0G1ULJ1_9BACT</name>
<sequence>MTQTRALEIMLAGNNVFLTGYVILSIANKIWIIFILII</sequence>
<reference evidence="2 3" key="1">
    <citation type="journal article" date="2015" name="Nature">
        <title>rRNA introns, odd ribosomes, and small enigmatic genomes across a large radiation of phyla.</title>
        <authorList>
            <person name="Brown C.T."/>
            <person name="Hug L.A."/>
            <person name="Thomas B.C."/>
            <person name="Sharon I."/>
            <person name="Castelle C.J."/>
            <person name="Singh A."/>
            <person name="Wilkins M.J."/>
            <person name="Williams K.H."/>
            <person name="Banfield J.F."/>
        </authorList>
    </citation>
    <scope>NUCLEOTIDE SEQUENCE [LARGE SCALE GENOMIC DNA]</scope>
</reference>
<dbReference type="Proteomes" id="UP000034877">
    <property type="component" value="Unassembled WGS sequence"/>
</dbReference>
<evidence type="ECO:0000313" key="2">
    <source>
        <dbReference type="EMBL" id="KKU95057.1"/>
    </source>
</evidence>
<evidence type="ECO:0000256" key="1">
    <source>
        <dbReference type="SAM" id="Phobius"/>
    </source>
</evidence>
<dbReference type="AlphaFoldDB" id="A0A0G1ULJ1"/>